<organism evidence="1 2">
    <name type="scientific">Candidatus Kaiserbacteria bacterium RIFCSPHIGHO2_01_FULL_55_17</name>
    <dbReference type="NCBI Taxonomy" id="1798484"/>
    <lineage>
        <taxon>Bacteria</taxon>
        <taxon>Candidatus Kaiseribacteriota</taxon>
    </lineage>
</organism>
<name>A0A1F6DAH1_9BACT</name>
<dbReference type="EMBL" id="MFKX01000004">
    <property type="protein sequence ID" value="OGG58317.1"/>
    <property type="molecule type" value="Genomic_DNA"/>
</dbReference>
<evidence type="ECO:0000313" key="2">
    <source>
        <dbReference type="Proteomes" id="UP000177958"/>
    </source>
</evidence>
<proteinExistence type="predicted"/>
<gene>
    <name evidence="1" type="ORF">A2853_00135</name>
</gene>
<protein>
    <submittedName>
        <fullName evidence="1">Uncharacterized protein</fullName>
    </submittedName>
</protein>
<accession>A0A1F6DAH1</accession>
<dbReference type="Proteomes" id="UP000177958">
    <property type="component" value="Unassembled WGS sequence"/>
</dbReference>
<evidence type="ECO:0000313" key="1">
    <source>
        <dbReference type="EMBL" id="OGG58317.1"/>
    </source>
</evidence>
<comment type="caution">
    <text evidence="1">The sequence shown here is derived from an EMBL/GenBank/DDBJ whole genome shotgun (WGS) entry which is preliminary data.</text>
</comment>
<reference evidence="1 2" key="1">
    <citation type="journal article" date="2016" name="Nat. Commun.">
        <title>Thousands of microbial genomes shed light on interconnected biogeochemical processes in an aquifer system.</title>
        <authorList>
            <person name="Anantharaman K."/>
            <person name="Brown C.T."/>
            <person name="Hug L.A."/>
            <person name="Sharon I."/>
            <person name="Castelle C.J."/>
            <person name="Probst A.J."/>
            <person name="Thomas B.C."/>
            <person name="Singh A."/>
            <person name="Wilkins M.J."/>
            <person name="Karaoz U."/>
            <person name="Brodie E.L."/>
            <person name="Williams K.H."/>
            <person name="Hubbard S.S."/>
            <person name="Banfield J.F."/>
        </authorList>
    </citation>
    <scope>NUCLEOTIDE SEQUENCE [LARGE SCALE GENOMIC DNA]</scope>
</reference>
<dbReference type="AlphaFoldDB" id="A0A1F6DAH1"/>
<sequence>MIAEDFGKLKKAAKEILHEKPPAATSEAMKLQIMETFDELREEFENDESLARMYVEALAAHHDLRWKMEQEDWSTFQEVLSEK</sequence>